<dbReference type="Pfam" id="PF01029">
    <property type="entry name" value="NusB"/>
    <property type="match status" value="1"/>
</dbReference>
<evidence type="ECO:0000313" key="16">
    <source>
        <dbReference type="Proteomes" id="UP000268059"/>
    </source>
</evidence>
<proteinExistence type="inferred from homology"/>
<dbReference type="NCBIfam" id="TIGR00563">
    <property type="entry name" value="rsmB"/>
    <property type="match status" value="1"/>
</dbReference>
<dbReference type="GO" id="GO:0008649">
    <property type="term" value="F:rRNA methyltransferase activity"/>
    <property type="evidence" value="ECO:0007669"/>
    <property type="project" value="InterPro"/>
</dbReference>
<dbReference type="PRINTS" id="PR02008">
    <property type="entry name" value="RCMTFAMILY"/>
</dbReference>
<dbReference type="Pfam" id="PF22458">
    <property type="entry name" value="RsmF-B_ferredox"/>
    <property type="match status" value="1"/>
</dbReference>
<dbReference type="GO" id="GO:0005737">
    <property type="term" value="C:cytoplasm"/>
    <property type="evidence" value="ECO:0007669"/>
    <property type="project" value="UniProtKB-SubCell"/>
</dbReference>
<dbReference type="InterPro" id="IPR023267">
    <property type="entry name" value="RCMT"/>
</dbReference>
<accession>A0A3G9J855</accession>
<gene>
    <name evidence="15" type="ORF">SG0102_16360</name>
</gene>
<dbReference type="InterPro" id="IPR006027">
    <property type="entry name" value="NusB_RsmB_TIM44"/>
</dbReference>
<dbReference type="KEGG" id="ebm:SG0102_16360"/>
<name>A0A3G9J855_9FIRM</name>
<dbReference type="Gene3D" id="3.30.70.1170">
    <property type="entry name" value="Sun protein, domain 3"/>
    <property type="match status" value="1"/>
</dbReference>
<feature type="domain" description="SAM-dependent MTase RsmB/NOP-type" evidence="14">
    <location>
        <begin position="145"/>
        <end position="414"/>
    </location>
</feature>
<evidence type="ECO:0000256" key="4">
    <source>
        <dbReference type="ARBA" id="ARBA00022490"/>
    </source>
</evidence>
<dbReference type="InterPro" id="IPR049560">
    <property type="entry name" value="MeTrfase_RsmB-F_NOP2_cat"/>
</dbReference>
<keyword evidence="5" id="KW-0698">rRNA processing</keyword>
<dbReference type="Gene3D" id="3.40.50.150">
    <property type="entry name" value="Vaccinia Virus protein VP39"/>
    <property type="match status" value="1"/>
</dbReference>
<sequence length="414" mass="46506">MERDLALDILVAYEKDHTYLNIALNHALNSHQVKNDLVTALVYGTIQYRLRLEYELKAHIQGKRVKVTERMLLLMSMYEHLYMHMPDYAIVDSSVALAKKRRGARAASFVNAVLRSSFAQPADLSSLSEDDYLSIITSHPLWLVKMLKKQYGLETTKKILASDNEVPIKCARVNTLKISREALIQKDPRFKASPYTKDAVYYEGGNIAHTQAFKEGIVTIQDESSQCVAQLLSPQPGMQVLDMCAAPGSKTTHLAALMDNQGTIDAFDLYKHKIALINDNASRLGATIINAQVGDATNLETFGKKQYDAILLDGPCTGLGVLARKVEIRYHEPSAMDEIIPIQKKLLENAYQLCKMGGNIVYSTCTINKKENEKQVATFVKDHPDMRVVEEKTILPFDMHSDGFYMCLLKKDEL</sequence>
<dbReference type="GO" id="GO:0006355">
    <property type="term" value="P:regulation of DNA-templated transcription"/>
    <property type="evidence" value="ECO:0007669"/>
    <property type="project" value="InterPro"/>
</dbReference>
<keyword evidence="4" id="KW-0963">Cytoplasm</keyword>
<dbReference type="InParanoid" id="A0A3G9J855"/>
<dbReference type="PANTHER" id="PTHR22807">
    <property type="entry name" value="NOP2 YEAST -RELATED NOL1/NOP2/FMU SUN DOMAIN-CONTAINING"/>
    <property type="match status" value="1"/>
</dbReference>
<dbReference type="InterPro" id="IPR001678">
    <property type="entry name" value="MeTrfase_RsmB-F_NOP2_dom"/>
</dbReference>
<reference evidence="15 16" key="1">
    <citation type="submission" date="2018-11" db="EMBL/GenBank/DDBJ databases">
        <title>Novel Erysipelotrichaceae bacterium isolated from small intestine of a swine.</title>
        <authorList>
            <person name="Kim J.S."/>
            <person name="Choe H."/>
            <person name="Lee Y.R."/>
            <person name="Kim K.M."/>
            <person name="Park D.S."/>
        </authorList>
    </citation>
    <scope>NUCLEOTIDE SEQUENCE [LARGE SCALE GENOMIC DNA]</scope>
    <source>
        <strain evidence="15 16">SG0102</strain>
    </source>
</reference>
<dbReference type="InterPro" id="IPR035926">
    <property type="entry name" value="NusB-like_sf"/>
</dbReference>
<keyword evidence="9 13" id="KW-0694">RNA-binding</keyword>
<evidence type="ECO:0000256" key="8">
    <source>
        <dbReference type="ARBA" id="ARBA00022691"/>
    </source>
</evidence>
<feature type="binding site" evidence="13">
    <location>
        <position position="313"/>
    </location>
    <ligand>
        <name>S-adenosyl-L-methionine</name>
        <dbReference type="ChEBI" id="CHEBI:59789"/>
    </ligand>
</feature>
<comment type="similarity">
    <text evidence="13">Belongs to the class I-like SAM-binding methyltransferase superfamily. RsmB/NOP family.</text>
</comment>
<feature type="binding site" evidence="13">
    <location>
        <begin position="244"/>
        <end position="250"/>
    </location>
    <ligand>
        <name>S-adenosyl-L-methionine</name>
        <dbReference type="ChEBI" id="CHEBI:59789"/>
    </ligand>
</feature>
<organism evidence="15 16">
    <name type="scientific">Intestinibaculum porci</name>
    <dbReference type="NCBI Taxonomy" id="2487118"/>
    <lineage>
        <taxon>Bacteria</taxon>
        <taxon>Bacillati</taxon>
        <taxon>Bacillota</taxon>
        <taxon>Erysipelotrichia</taxon>
        <taxon>Erysipelotrichales</taxon>
        <taxon>Erysipelotrichaceae</taxon>
        <taxon>Intestinibaculum</taxon>
    </lineage>
</organism>
<feature type="binding site" evidence="13">
    <location>
        <position position="268"/>
    </location>
    <ligand>
        <name>S-adenosyl-L-methionine</name>
        <dbReference type="ChEBI" id="CHEBI:59789"/>
    </ligand>
</feature>
<keyword evidence="6 13" id="KW-0489">Methyltransferase</keyword>
<evidence type="ECO:0000256" key="9">
    <source>
        <dbReference type="ARBA" id="ARBA00022884"/>
    </source>
</evidence>
<dbReference type="InterPro" id="IPR004573">
    <property type="entry name" value="rRNA_ssu_MeTfrase_B"/>
</dbReference>
<dbReference type="PANTHER" id="PTHR22807:SF53">
    <property type="entry name" value="RIBOSOMAL RNA SMALL SUBUNIT METHYLTRANSFERASE B-RELATED"/>
    <property type="match status" value="1"/>
</dbReference>
<evidence type="ECO:0000259" key="14">
    <source>
        <dbReference type="PROSITE" id="PS51686"/>
    </source>
</evidence>
<dbReference type="EC" id="2.1.1.176" evidence="3"/>
<evidence type="ECO:0000256" key="12">
    <source>
        <dbReference type="ARBA" id="ARBA00047283"/>
    </source>
</evidence>
<evidence type="ECO:0000256" key="10">
    <source>
        <dbReference type="ARBA" id="ARBA00030399"/>
    </source>
</evidence>
<keyword evidence="7 13" id="KW-0808">Transferase</keyword>
<dbReference type="OrthoDB" id="9810297at2"/>
<dbReference type="Gene3D" id="1.10.940.10">
    <property type="entry name" value="NusB-like"/>
    <property type="match status" value="1"/>
</dbReference>
<dbReference type="FunCoup" id="A0A3G9J855">
    <property type="interactions" value="388"/>
</dbReference>
<dbReference type="SUPFAM" id="SSF48013">
    <property type="entry name" value="NusB-like"/>
    <property type="match status" value="1"/>
</dbReference>
<dbReference type="Pfam" id="PF01189">
    <property type="entry name" value="Methyltr_RsmB-F"/>
    <property type="match status" value="1"/>
</dbReference>
<evidence type="ECO:0000256" key="3">
    <source>
        <dbReference type="ARBA" id="ARBA00012140"/>
    </source>
</evidence>
<feature type="binding site" evidence="13">
    <location>
        <position position="295"/>
    </location>
    <ligand>
        <name>S-adenosyl-L-methionine</name>
        <dbReference type="ChEBI" id="CHEBI:59789"/>
    </ligand>
</feature>
<evidence type="ECO:0000256" key="13">
    <source>
        <dbReference type="PROSITE-ProRule" id="PRU01023"/>
    </source>
</evidence>
<keyword evidence="8 13" id="KW-0949">S-adenosyl-L-methionine</keyword>
<dbReference type="PROSITE" id="PS51686">
    <property type="entry name" value="SAM_MT_RSMB_NOP"/>
    <property type="match status" value="1"/>
</dbReference>
<protein>
    <recommendedName>
        <fullName evidence="3">16S rRNA (cytosine(967)-C(5))-methyltransferase</fullName>
        <ecNumber evidence="3">2.1.1.176</ecNumber>
    </recommendedName>
    <alternativeName>
        <fullName evidence="10">16S rRNA m5C967 methyltransferase</fullName>
    </alternativeName>
    <alternativeName>
        <fullName evidence="11">rRNA (cytosine-C(5)-)-methyltransferase RsmB</fullName>
    </alternativeName>
</protein>
<dbReference type="GO" id="GO:0003723">
    <property type="term" value="F:RNA binding"/>
    <property type="evidence" value="ECO:0007669"/>
    <property type="project" value="UniProtKB-UniRule"/>
</dbReference>
<dbReference type="NCBIfam" id="NF011494">
    <property type="entry name" value="PRK14902.1"/>
    <property type="match status" value="1"/>
</dbReference>
<dbReference type="InterPro" id="IPR029063">
    <property type="entry name" value="SAM-dependent_MTases_sf"/>
</dbReference>
<evidence type="ECO:0000256" key="11">
    <source>
        <dbReference type="ARBA" id="ARBA00031088"/>
    </source>
</evidence>
<dbReference type="InterPro" id="IPR054728">
    <property type="entry name" value="RsmB-like_ferredoxin"/>
</dbReference>
<comment type="function">
    <text evidence="1">Specifically methylates the cytosine at position 967 (m5C967) of 16S rRNA.</text>
</comment>
<feature type="active site" description="Nucleophile" evidence="13">
    <location>
        <position position="365"/>
    </location>
</feature>
<dbReference type="AlphaFoldDB" id="A0A3G9J855"/>
<dbReference type="EMBL" id="AP019309">
    <property type="protein sequence ID" value="BBH26702.1"/>
    <property type="molecule type" value="Genomic_DNA"/>
</dbReference>
<dbReference type="Proteomes" id="UP000268059">
    <property type="component" value="Chromosome"/>
</dbReference>
<evidence type="ECO:0000256" key="7">
    <source>
        <dbReference type="ARBA" id="ARBA00022679"/>
    </source>
</evidence>
<evidence type="ECO:0000256" key="5">
    <source>
        <dbReference type="ARBA" id="ARBA00022552"/>
    </source>
</evidence>
<comment type="subcellular location">
    <subcellularLocation>
        <location evidence="2">Cytoplasm</location>
    </subcellularLocation>
</comment>
<evidence type="ECO:0000256" key="6">
    <source>
        <dbReference type="ARBA" id="ARBA00022603"/>
    </source>
</evidence>
<comment type="catalytic activity">
    <reaction evidence="12">
        <text>cytidine(967) in 16S rRNA + S-adenosyl-L-methionine = 5-methylcytidine(967) in 16S rRNA + S-adenosyl-L-homocysteine + H(+)</text>
        <dbReference type="Rhea" id="RHEA:42748"/>
        <dbReference type="Rhea" id="RHEA-COMP:10219"/>
        <dbReference type="Rhea" id="RHEA-COMP:10220"/>
        <dbReference type="ChEBI" id="CHEBI:15378"/>
        <dbReference type="ChEBI" id="CHEBI:57856"/>
        <dbReference type="ChEBI" id="CHEBI:59789"/>
        <dbReference type="ChEBI" id="CHEBI:74483"/>
        <dbReference type="ChEBI" id="CHEBI:82748"/>
        <dbReference type="EC" id="2.1.1.176"/>
    </reaction>
</comment>
<evidence type="ECO:0000256" key="2">
    <source>
        <dbReference type="ARBA" id="ARBA00004496"/>
    </source>
</evidence>
<dbReference type="RefSeq" id="WP_125119534.1">
    <property type="nucleotide sequence ID" value="NZ_AP019309.1"/>
</dbReference>
<evidence type="ECO:0000313" key="15">
    <source>
        <dbReference type="EMBL" id="BBH26702.1"/>
    </source>
</evidence>
<dbReference type="SUPFAM" id="SSF53335">
    <property type="entry name" value="S-adenosyl-L-methionine-dependent methyltransferases"/>
    <property type="match status" value="1"/>
</dbReference>
<keyword evidence="16" id="KW-1185">Reference proteome</keyword>
<evidence type="ECO:0000256" key="1">
    <source>
        <dbReference type="ARBA" id="ARBA00002724"/>
    </source>
</evidence>